<evidence type="ECO:0000256" key="8">
    <source>
        <dbReference type="ARBA" id="ARBA00022967"/>
    </source>
</evidence>
<dbReference type="PANTHER" id="PTHR43553:SF23">
    <property type="entry name" value="ABC TRANSPORTER ATP-BINDING COMPONENT"/>
    <property type="match status" value="1"/>
</dbReference>
<dbReference type="RefSeq" id="WP_377929803.1">
    <property type="nucleotide sequence ID" value="NZ_JBHUEM010000045.1"/>
</dbReference>
<dbReference type="GO" id="GO:0005524">
    <property type="term" value="F:ATP binding"/>
    <property type="evidence" value="ECO:0007669"/>
    <property type="project" value="UniProtKB-KW"/>
</dbReference>
<dbReference type="NCBIfam" id="NF010167">
    <property type="entry name" value="PRK13648.1"/>
    <property type="match status" value="2"/>
</dbReference>
<keyword evidence="6" id="KW-0547">Nucleotide-binding</keyword>
<evidence type="ECO:0000256" key="10">
    <source>
        <dbReference type="ARBA" id="ARBA00025157"/>
    </source>
</evidence>
<feature type="domain" description="ABC transporter" evidence="11">
    <location>
        <begin position="4"/>
        <end position="242"/>
    </location>
</feature>
<dbReference type="Pfam" id="PF00005">
    <property type="entry name" value="ABC_tran"/>
    <property type="match status" value="2"/>
</dbReference>
<evidence type="ECO:0000313" key="13">
    <source>
        <dbReference type="Proteomes" id="UP001597214"/>
    </source>
</evidence>
<accession>A0ABW4LU09</accession>
<dbReference type="EMBL" id="JBHUEM010000045">
    <property type="protein sequence ID" value="MFD1738600.1"/>
    <property type="molecule type" value="Genomic_DNA"/>
</dbReference>
<evidence type="ECO:0000256" key="4">
    <source>
        <dbReference type="ARBA" id="ARBA00022475"/>
    </source>
</evidence>
<dbReference type="InterPro" id="IPR003439">
    <property type="entry name" value="ABC_transporter-like_ATP-bd"/>
</dbReference>
<evidence type="ECO:0000256" key="3">
    <source>
        <dbReference type="ARBA" id="ARBA00022448"/>
    </source>
</evidence>
<dbReference type="InterPro" id="IPR003593">
    <property type="entry name" value="AAA+_ATPase"/>
</dbReference>
<keyword evidence="5" id="KW-0677">Repeat</keyword>
<comment type="caution">
    <text evidence="12">The sequence shown here is derived from an EMBL/GenBank/DDBJ whole genome shotgun (WGS) entry which is preliminary data.</text>
</comment>
<dbReference type="InterPro" id="IPR017871">
    <property type="entry name" value="ABC_transporter-like_CS"/>
</dbReference>
<evidence type="ECO:0000256" key="1">
    <source>
        <dbReference type="ARBA" id="ARBA00004202"/>
    </source>
</evidence>
<dbReference type="InterPro" id="IPR050095">
    <property type="entry name" value="ECF_ABC_transporter_ATP-bd"/>
</dbReference>
<keyword evidence="8" id="KW-1278">Translocase</keyword>
<organism evidence="12 13">
    <name type="scientific">Bacillus salitolerans</name>
    <dbReference type="NCBI Taxonomy" id="1437434"/>
    <lineage>
        <taxon>Bacteria</taxon>
        <taxon>Bacillati</taxon>
        <taxon>Bacillota</taxon>
        <taxon>Bacilli</taxon>
        <taxon>Bacillales</taxon>
        <taxon>Bacillaceae</taxon>
        <taxon>Bacillus</taxon>
    </lineage>
</organism>
<name>A0ABW4LU09_9BACI</name>
<dbReference type="PROSITE" id="PS50893">
    <property type="entry name" value="ABC_TRANSPORTER_2"/>
    <property type="match status" value="2"/>
</dbReference>
<comment type="function">
    <text evidence="10">Probably part of an ABC transporter complex. Responsible for energy coupling to the transport system.</text>
</comment>
<reference evidence="13" key="1">
    <citation type="journal article" date="2019" name="Int. J. Syst. Evol. Microbiol.">
        <title>The Global Catalogue of Microorganisms (GCM) 10K type strain sequencing project: providing services to taxonomists for standard genome sequencing and annotation.</title>
        <authorList>
            <consortium name="The Broad Institute Genomics Platform"/>
            <consortium name="The Broad Institute Genome Sequencing Center for Infectious Disease"/>
            <person name="Wu L."/>
            <person name="Ma J."/>
        </authorList>
    </citation>
    <scope>NUCLEOTIDE SEQUENCE [LARGE SCALE GENOMIC DNA]</scope>
    <source>
        <strain evidence="13">CCUG 49339</strain>
    </source>
</reference>
<dbReference type="PANTHER" id="PTHR43553">
    <property type="entry name" value="HEAVY METAL TRANSPORTER"/>
    <property type="match status" value="1"/>
</dbReference>
<dbReference type="Proteomes" id="UP001597214">
    <property type="component" value="Unassembled WGS sequence"/>
</dbReference>
<keyword evidence="7 12" id="KW-0067">ATP-binding</keyword>
<evidence type="ECO:0000256" key="2">
    <source>
        <dbReference type="ARBA" id="ARBA00005417"/>
    </source>
</evidence>
<gene>
    <name evidence="12" type="ORF">ACFSCX_18930</name>
</gene>
<dbReference type="CDD" id="cd03225">
    <property type="entry name" value="ABC_cobalt_CbiO_domain1"/>
    <property type="match status" value="2"/>
</dbReference>
<keyword evidence="13" id="KW-1185">Reference proteome</keyword>
<evidence type="ECO:0000256" key="5">
    <source>
        <dbReference type="ARBA" id="ARBA00022737"/>
    </source>
</evidence>
<dbReference type="SMART" id="SM00382">
    <property type="entry name" value="AAA"/>
    <property type="match status" value="2"/>
</dbReference>
<dbReference type="PROSITE" id="PS00211">
    <property type="entry name" value="ABC_TRANSPORTER_1"/>
    <property type="match status" value="1"/>
</dbReference>
<keyword evidence="9" id="KW-0472">Membrane</keyword>
<dbReference type="SUPFAM" id="SSF52540">
    <property type="entry name" value="P-loop containing nucleoside triphosphate hydrolases"/>
    <property type="match status" value="2"/>
</dbReference>
<dbReference type="InterPro" id="IPR015856">
    <property type="entry name" value="ABC_transpr_CbiO/EcfA_su"/>
</dbReference>
<evidence type="ECO:0000256" key="7">
    <source>
        <dbReference type="ARBA" id="ARBA00022840"/>
    </source>
</evidence>
<protein>
    <submittedName>
        <fullName evidence="12">ABC transporter ATP-binding protein</fullName>
    </submittedName>
</protein>
<feature type="domain" description="ABC transporter" evidence="11">
    <location>
        <begin position="302"/>
        <end position="534"/>
    </location>
</feature>
<keyword evidence="4" id="KW-1003">Cell membrane</keyword>
<evidence type="ECO:0000256" key="9">
    <source>
        <dbReference type="ARBA" id="ARBA00023136"/>
    </source>
</evidence>
<sequence>MEIITFNQYNFTFPNEMKPTLNNVSLKIHQGDFVVICGPSGSGKSTLLKQIKTQVAPYGHRSGELLYKGAPIADIDLEMSVSDIGFVFQDPENQIVMEDVLHELVFGLENLGLATYEMKRRVAELIQFFGLQDILEMKTSNISGGQKQILNIASVLLMQPQILLLDEPTSQLDPVTSKELIQLLRRLNEEFGMTIVVVEHRLDEFIPVADQFIMIDKGTVLWDDTPREVIKKCWEQSETYLTSLLPTIPQVYLNYVPTVDQKEIPLSVKEAREAFLSFSAPSRKNLQDIDDKKKPPSHLPILSCKNVSFRYEKGDDEIFNDLSISINQNDFLCIVGQNGTGKSTLIKLLVGILKPTSGKVYYKNNPIGSLKKSEAQKSIGYLSQSPKAYFLHDSVKEELQYTANSVGKSMKTPEIKELVTLFGLENLFDRHPHDLSGGEIQKVALACLLFTDPSVLLIDEPTKGLDPHAKTELGKWLSVLHHKGKTIIMVTHDLEFAAANAHTCALLFEKTFAAVERTRQFFKGNFYYTTVLGRLTRNLKEWPEVITLEEVYRTWDHPYYY</sequence>
<evidence type="ECO:0000313" key="12">
    <source>
        <dbReference type="EMBL" id="MFD1738600.1"/>
    </source>
</evidence>
<dbReference type="InterPro" id="IPR027417">
    <property type="entry name" value="P-loop_NTPase"/>
</dbReference>
<dbReference type="Gene3D" id="3.40.50.300">
    <property type="entry name" value="P-loop containing nucleotide triphosphate hydrolases"/>
    <property type="match status" value="2"/>
</dbReference>
<evidence type="ECO:0000259" key="11">
    <source>
        <dbReference type="PROSITE" id="PS50893"/>
    </source>
</evidence>
<comment type="similarity">
    <text evidence="2">Belongs to the ABC transporter superfamily.</text>
</comment>
<comment type="subcellular location">
    <subcellularLocation>
        <location evidence="1">Cell membrane</location>
        <topology evidence="1">Peripheral membrane protein</topology>
    </subcellularLocation>
</comment>
<evidence type="ECO:0000256" key="6">
    <source>
        <dbReference type="ARBA" id="ARBA00022741"/>
    </source>
</evidence>
<proteinExistence type="inferred from homology"/>
<keyword evidence="3" id="KW-0813">Transport</keyword>